<gene>
    <name evidence="1" type="ORF">GCM10011505_00340</name>
</gene>
<reference evidence="2" key="1">
    <citation type="journal article" date="2019" name="Int. J. Syst. Evol. Microbiol.">
        <title>The Global Catalogue of Microorganisms (GCM) 10K type strain sequencing project: providing services to taxonomists for standard genome sequencing and annotation.</title>
        <authorList>
            <consortium name="The Broad Institute Genomics Platform"/>
            <consortium name="The Broad Institute Genome Sequencing Center for Infectious Disease"/>
            <person name="Wu L."/>
            <person name="Ma J."/>
        </authorList>
    </citation>
    <scope>NUCLEOTIDE SEQUENCE [LARGE SCALE GENOMIC DNA]</scope>
    <source>
        <strain evidence="2">CGMCC 1.10188</strain>
    </source>
</reference>
<keyword evidence="2" id="KW-1185">Reference proteome</keyword>
<evidence type="ECO:0000313" key="1">
    <source>
        <dbReference type="EMBL" id="GGB23045.1"/>
    </source>
</evidence>
<sequence length="55" mass="5898">MADNMVEVKDAVAKLGLDAKEPDIALRTGLTGGRTFLVQVRPATQEKPVLIAVHL</sequence>
<evidence type="ECO:0000313" key="2">
    <source>
        <dbReference type="Proteomes" id="UP000603352"/>
    </source>
</evidence>
<comment type="caution">
    <text evidence="1">The sequence shown here is derived from an EMBL/GenBank/DDBJ whole genome shotgun (WGS) entry which is preliminary data.</text>
</comment>
<dbReference type="Proteomes" id="UP000603352">
    <property type="component" value="Unassembled WGS sequence"/>
</dbReference>
<name>A0ABQ1I6Y9_9PROT</name>
<dbReference type="EMBL" id="BMDZ01000001">
    <property type="protein sequence ID" value="GGB23045.1"/>
    <property type="molecule type" value="Genomic_DNA"/>
</dbReference>
<organism evidence="1 2">
    <name type="scientific">Tistrella bauzanensis</name>
    <dbReference type="NCBI Taxonomy" id="657419"/>
    <lineage>
        <taxon>Bacteria</taxon>
        <taxon>Pseudomonadati</taxon>
        <taxon>Pseudomonadota</taxon>
        <taxon>Alphaproteobacteria</taxon>
        <taxon>Geminicoccales</taxon>
        <taxon>Geminicoccaceae</taxon>
        <taxon>Tistrella</taxon>
    </lineage>
</organism>
<dbReference type="RefSeq" id="WP_188573933.1">
    <property type="nucleotide sequence ID" value="NZ_BMDZ01000001.1"/>
</dbReference>
<proteinExistence type="predicted"/>
<protein>
    <submittedName>
        <fullName evidence="1">Uncharacterized protein</fullName>
    </submittedName>
</protein>
<accession>A0ABQ1I6Y9</accession>